<feature type="compositionally biased region" description="Basic residues" evidence="1">
    <location>
        <begin position="59"/>
        <end position="72"/>
    </location>
</feature>
<protein>
    <submittedName>
        <fullName evidence="2">Uncharacterized protein</fullName>
    </submittedName>
</protein>
<evidence type="ECO:0000256" key="1">
    <source>
        <dbReference type="SAM" id="MobiDB-lite"/>
    </source>
</evidence>
<dbReference type="EMBL" id="LAZR01065062">
    <property type="protein sequence ID" value="KKK56306.1"/>
    <property type="molecule type" value="Genomic_DNA"/>
</dbReference>
<dbReference type="AlphaFoldDB" id="A0A0F8Z871"/>
<gene>
    <name evidence="2" type="ORF">LCGC14_3065860</name>
</gene>
<proteinExistence type="predicted"/>
<comment type="caution">
    <text evidence="2">The sequence shown here is derived from an EMBL/GenBank/DDBJ whole genome shotgun (WGS) entry which is preliminary data.</text>
</comment>
<name>A0A0F8Z871_9ZZZZ</name>
<feature type="region of interest" description="Disordered" evidence="1">
    <location>
        <begin position="58"/>
        <end position="100"/>
    </location>
</feature>
<sequence length="100" mass="10859">MILLNKILSPKYRLVKAIAKHSAVKYPAAGEALKVGVDALRGQTTEVKLKARLASDLNKHKKKFSARPRGSRRTGGDSAKTEKERGMAAIDGVLDDPKYG</sequence>
<reference evidence="2" key="1">
    <citation type="journal article" date="2015" name="Nature">
        <title>Complex archaea that bridge the gap between prokaryotes and eukaryotes.</title>
        <authorList>
            <person name="Spang A."/>
            <person name="Saw J.H."/>
            <person name="Jorgensen S.L."/>
            <person name="Zaremba-Niedzwiedzka K."/>
            <person name="Martijn J."/>
            <person name="Lind A.E."/>
            <person name="van Eijk R."/>
            <person name="Schleper C."/>
            <person name="Guy L."/>
            <person name="Ettema T.J."/>
        </authorList>
    </citation>
    <scope>NUCLEOTIDE SEQUENCE</scope>
</reference>
<evidence type="ECO:0000313" key="2">
    <source>
        <dbReference type="EMBL" id="KKK56306.1"/>
    </source>
</evidence>
<organism evidence="2">
    <name type="scientific">marine sediment metagenome</name>
    <dbReference type="NCBI Taxonomy" id="412755"/>
    <lineage>
        <taxon>unclassified sequences</taxon>
        <taxon>metagenomes</taxon>
        <taxon>ecological metagenomes</taxon>
    </lineage>
</organism>
<accession>A0A0F8Z871</accession>